<gene>
    <name evidence="1" type="ORF">TPSB3V08_LOCUS14457</name>
</gene>
<dbReference type="AlphaFoldDB" id="A0A7R9DW87"/>
<evidence type="ECO:0000313" key="1">
    <source>
        <dbReference type="EMBL" id="CAD7421042.1"/>
    </source>
</evidence>
<organism evidence="1">
    <name type="scientific">Timema poppense</name>
    <name type="common">Walking stick</name>
    <dbReference type="NCBI Taxonomy" id="170557"/>
    <lineage>
        <taxon>Eukaryota</taxon>
        <taxon>Metazoa</taxon>
        <taxon>Ecdysozoa</taxon>
        <taxon>Arthropoda</taxon>
        <taxon>Hexapoda</taxon>
        <taxon>Insecta</taxon>
        <taxon>Pterygota</taxon>
        <taxon>Neoptera</taxon>
        <taxon>Polyneoptera</taxon>
        <taxon>Phasmatodea</taxon>
        <taxon>Timematodea</taxon>
        <taxon>Timematoidea</taxon>
        <taxon>Timematidae</taxon>
        <taxon>Timema</taxon>
    </lineage>
</organism>
<proteinExistence type="predicted"/>
<reference evidence="1" key="1">
    <citation type="submission" date="2020-11" db="EMBL/GenBank/DDBJ databases">
        <authorList>
            <person name="Tran Van P."/>
        </authorList>
    </citation>
    <scope>NUCLEOTIDE SEQUENCE</scope>
</reference>
<name>A0A7R9DW87_TIMPO</name>
<dbReference type="EMBL" id="OD042082">
    <property type="protein sequence ID" value="CAD7421042.1"/>
    <property type="molecule type" value="Genomic_DNA"/>
</dbReference>
<accession>A0A7R9DW87</accession>
<protein>
    <submittedName>
        <fullName evidence="1">Uncharacterized protein</fullName>
    </submittedName>
</protein>
<sequence>MFFGVFSCQHSRDSGALHSLLVLMEVGANSSHRWKLLKLGGGIYQLSGDERDRWWAPGSRFLNYPLHQFTCVSTLGEHNYDGLEELEKYICSPDIAHCTSLRAYLRSENMTMMD</sequence>